<dbReference type="RefSeq" id="WP_123693511.1">
    <property type="nucleotide sequence ID" value="NZ_AP019700.1"/>
</dbReference>
<sequence length="284" mass="31357">MTVYLHVGPHKTGTTAVQRAMSRNAGLVYPAVKRLGPGHALLAWQSIGSPQRPAEPDLLLDVVRAQLRADAPLVLSSEEFSTSIMPGRSAEALVRLADTFPVELIVTLTPAVERAVSMAQEVVKHGQPVDFHDEAAMRAIVRDRPGLQPDLPERLMGLANWRAVHFVLADRSRRDRLFEIFSAILGVPIRHDPDDRMYLNSRYCYAEMAILSALNRISPGSGLVELRTAARQALLAARASLPDIAAVDYPPLPHPLARELDQLWGDQLQRMEAWDAAGTARLHR</sequence>
<keyword evidence="2" id="KW-1185">Reference proteome</keyword>
<evidence type="ECO:0000313" key="2">
    <source>
        <dbReference type="Proteomes" id="UP000278222"/>
    </source>
</evidence>
<dbReference type="AlphaFoldDB" id="A0A3N1KZG9"/>
<reference evidence="1 2" key="1">
    <citation type="submission" date="2018-11" db="EMBL/GenBank/DDBJ databases">
        <title>Genomic Encyclopedia of Type Strains, Phase IV (KMG-IV): sequencing the most valuable type-strain genomes for metagenomic binning, comparative biology and taxonomic classification.</title>
        <authorList>
            <person name="Goeker M."/>
        </authorList>
    </citation>
    <scope>NUCLEOTIDE SEQUENCE [LARGE SCALE GENOMIC DNA]</scope>
    <source>
        <strain evidence="1 2">DSM 5900</strain>
    </source>
</reference>
<dbReference type="EMBL" id="RJKX01000016">
    <property type="protein sequence ID" value="ROP83718.1"/>
    <property type="molecule type" value="Genomic_DNA"/>
</dbReference>
<accession>A0A3N1KZG9</accession>
<gene>
    <name evidence="1" type="ORF">EDC65_4367</name>
</gene>
<name>A0A3N1KZG9_9PROT</name>
<proteinExistence type="predicted"/>
<protein>
    <recommendedName>
        <fullName evidence="3">Sulfotransferase family protein</fullName>
    </recommendedName>
</protein>
<dbReference type="OrthoDB" id="8447154at2"/>
<organism evidence="1 2">
    <name type="scientific">Stella humosa</name>
    <dbReference type="NCBI Taxonomy" id="94"/>
    <lineage>
        <taxon>Bacteria</taxon>
        <taxon>Pseudomonadati</taxon>
        <taxon>Pseudomonadota</taxon>
        <taxon>Alphaproteobacteria</taxon>
        <taxon>Rhodospirillales</taxon>
        <taxon>Stellaceae</taxon>
        <taxon>Stella</taxon>
    </lineage>
</organism>
<dbReference type="Proteomes" id="UP000278222">
    <property type="component" value="Unassembled WGS sequence"/>
</dbReference>
<evidence type="ECO:0008006" key="3">
    <source>
        <dbReference type="Google" id="ProtNLM"/>
    </source>
</evidence>
<comment type="caution">
    <text evidence="1">The sequence shown here is derived from an EMBL/GenBank/DDBJ whole genome shotgun (WGS) entry which is preliminary data.</text>
</comment>
<evidence type="ECO:0000313" key="1">
    <source>
        <dbReference type="EMBL" id="ROP83718.1"/>
    </source>
</evidence>